<dbReference type="Pfam" id="PF00925">
    <property type="entry name" value="GTP_cyclohydro2"/>
    <property type="match status" value="1"/>
</dbReference>
<dbReference type="STRING" id="1379680.GCA_001612615_02305"/>
<sequence length="231" mass="25843">MDQAAFHLRETGHRLTRKGRELRVRVMAIPGAEDGGHAMIFGPIADGCLVRIHSRCLYGDALRSDDCDCGPELDLSMDMIQDAGCGVLVYLEQEGRGAGLVDKARGLRTSEVFGLDTFDSYERLGLCADTRSYENAARALLRLGLRSVRLLTNNPDKVRALTDLGIAVTVVPLVTRPRSERARRYLEAKRRRRGHTIPDERASWQALGSAVWRSRWRGSAPGCWWRRLLAL</sequence>
<evidence type="ECO:0000313" key="13">
    <source>
        <dbReference type="Proteomes" id="UP000219565"/>
    </source>
</evidence>
<dbReference type="InterPro" id="IPR032677">
    <property type="entry name" value="GTP_cyclohydro_II"/>
</dbReference>
<comment type="catalytic activity">
    <reaction evidence="10">
        <text>GTP + 4 H2O = 2,5-diamino-6-hydroxy-4-(5-phosphoribosylamino)-pyrimidine + formate + 2 phosphate + 3 H(+)</text>
        <dbReference type="Rhea" id="RHEA:23704"/>
        <dbReference type="ChEBI" id="CHEBI:15377"/>
        <dbReference type="ChEBI" id="CHEBI:15378"/>
        <dbReference type="ChEBI" id="CHEBI:15740"/>
        <dbReference type="ChEBI" id="CHEBI:37565"/>
        <dbReference type="ChEBI" id="CHEBI:43474"/>
        <dbReference type="ChEBI" id="CHEBI:58614"/>
        <dbReference type="EC" id="3.5.4.25"/>
    </reaction>
</comment>
<evidence type="ECO:0000256" key="2">
    <source>
        <dbReference type="ARBA" id="ARBA00004853"/>
    </source>
</evidence>
<evidence type="ECO:0000256" key="10">
    <source>
        <dbReference type="ARBA" id="ARBA00049295"/>
    </source>
</evidence>
<dbReference type="EC" id="3.5.4.25" evidence="3"/>
<keyword evidence="13" id="KW-1185">Reference proteome</keyword>
<evidence type="ECO:0000256" key="3">
    <source>
        <dbReference type="ARBA" id="ARBA00012762"/>
    </source>
</evidence>
<dbReference type="Gene3D" id="3.40.50.10990">
    <property type="entry name" value="GTP cyclohydrolase II"/>
    <property type="match status" value="1"/>
</dbReference>
<evidence type="ECO:0000256" key="1">
    <source>
        <dbReference type="ARBA" id="ARBA00001947"/>
    </source>
</evidence>
<dbReference type="AlphaFoldDB" id="A0A285L2R1"/>
<comment type="cofactor">
    <cofactor evidence="1">
        <name>Zn(2+)</name>
        <dbReference type="ChEBI" id="CHEBI:29105"/>
    </cofactor>
</comment>
<dbReference type="CDD" id="cd00641">
    <property type="entry name" value="GTP_cyclohydro2"/>
    <property type="match status" value="1"/>
</dbReference>
<keyword evidence="6" id="KW-0547">Nucleotide-binding</keyword>
<evidence type="ECO:0000256" key="4">
    <source>
        <dbReference type="ARBA" id="ARBA00022619"/>
    </source>
</evidence>
<dbReference type="GO" id="GO:0005829">
    <property type="term" value="C:cytosol"/>
    <property type="evidence" value="ECO:0007669"/>
    <property type="project" value="TreeGrafter"/>
</dbReference>
<dbReference type="UniPathway" id="UPA00275"/>
<dbReference type="NCBIfam" id="NF001591">
    <property type="entry name" value="PRK00393.1"/>
    <property type="match status" value="1"/>
</dbReference>
<dbReference type="InterPro" id="IPR036144">
    <property type="entry name" value="RibA-like_sf"/>
</dbReference>
<dbReference type="PANTHER" id="PTHR21327">
    <property type="entry name" value="GTP CYCLOHYDROLASE II-RELATED"/>
    <property type="match status" value="1"/>
</dbReference>
<comment type="pathway">
    <text evidence="2">Cofactor biosynthesis; riboflavin biosynthesis; 5-amino-6-(D-ribitylamino)uracil from GTP: step 1/4.</text>
</comment>
<evidence type="ECO:0000313" key="12">
    <source>
        <dbReference type="EMBL" id="SNY78357.1"/>
    </source>
</evidence>
<keyword evidence="5" id="KW-0479">Metal-binding</keyword>
<dbReference type="GO" id="GO:0046872">
    <property type="term" value="F:metal ion binding"/>
    <property type="evidence" value="ECO:0007669"/>
    <property type="project" value="UniProtKB-KW"/>
</dbReference>
<dbReference type="GO" id="GO:0009231">
    <property type="term" value="P:riboflavin biosynthetic process"/>
    <property type="evidence" value="ECO:0007669"/>
    <property type="project" value="UniProtKB-UniPathway"/>
</dbReference>
<dbReference type="OrthoDB" id="9793111at2"/>
<accession>A0A285L2R1</accession>
<dbReference type="PANTHER" id="PTHR21327:SF18">
    <property type="entry name" value="3,4-DIHYDROXY-2-BUTANONE 4-PHOSPHATE SYNTHASE"/>
    <property type="match status" value="1"/>
</dbReference>
<dbReference type="SUPFAM" id="SSF142695">
    <property type="entry name" value="RibA-like"/>
    <property type="match status" value="1"/>
</dbReference>
<reference evidence="12 13" key="1">
    <citation type="submission" date="2017-09" db="EMBL/GenBank/DDBJ databases">
        <authorList>
            <person name="Ehlers B."/>
            <person name="Leendertz F.H."/>
        </authorList>
    </citation>
    <scope>NUCLEOTIDE SEQUENCE [LARGE SCALE GENOMIC DNA]</scope>
    <source>
        <strain evidence="12 13">DSM 45537</strain>
    </source>
</reference>
<keyword evidence="8" id="KW-0862">Zinc</keyword>
<dbReference type="GO" id="GO:0003935">
    <property type="term" value="F:GTP cyclohydrolase II activity"/>
    <property type="evidence" value="ECO:0007669"/>
    <property type="project" value="UniProtKB-EC"/>
</dbReference>
<gene>
    <name evidence="12" type="ORF">SAMN04244553_1251</name>
</gene>
<dbReference type="Proteomes" id="UP000219565">
    <property type="component" value="Unassembled WGS sequence"/>
</dbReference>
<proteinExistence type="predicted"/>
<dbReference type="EMBL" id="OBEG01000001">
    <property type="protein sequence ID" value="SNY78357.1"/>
    <property type="molecule type" value="Genomic_DNA"/>
</dbReference>
<evidence type="ECO:0000256" key="9">
    <source>
        <dbReference type="ARBA" id="ARBA00023134"/>
    </source>
</evidence>
<keyword evidence="7 12" id="KW-0378">Hydrolase</keyword>
<feature type="domain" description="GTP cyclohydrolase II" evidence="11">
    <location>
        <begin position="38"/>
        <end position="169"/>
    </location>
</feature>
<keyword evidence="4" id="KW-0686">Riboflavin biosynthesis</keyword>
<evidence type="ECO:0000256" key="5">
    <source>
        <dbReference type="ARBA" id="ARBA00022723"/>
    </source>
</evidence>
<evidence type="ECO:0000256" key="8">
    <source>
        <dbReference type="ARBA" id="ARBA00022833"/>
    </source>
</evidence>
<evidence type="ECO:0000256" key="6">
    <source>
        <dbReference type="ARBA" id="ARBA00022741"/>
    </source>
</evidence>
<evidence type="ECO:0000259" key="11">
    <source>
        <dbReference type="Pfam" id="PF00925"/>
    </source>
</evidence>
<dbReference type="GO" id="GO:0008686">
    <property type="term" value="F:3,4-dihydroxy-2-butanone-4-phosphate synthase activity"/>
    <property type="evidence" value="ECO:0007669"/>
    <property type="project" value="TreeGrafter"/>
</dbReference>
<dbReference type="GO" id="GO:0005525">
    <property type="term" value="F:GTP binding"/>
    <property type="evidence" value="ECO:0007669"/>
    <property type="project" value="UniProtKB-KW"/>
</dbReference>
<evidence type="ECO:0000256" key="7">
    <source>
        <dbReference type="ARBA" id="ARBA00022801"/>
    </source>
</evidence>
<organism evidence="12 13">
    <name type="scientific">Nocardia amikacinitolerans</name>
    <dbReference type="NCBI Taxonomy" id="756689"/>
    <lineage>
        <taxon>Bacteria</taxon>
        <taxon>Bacillati</taxon>
        <taxon>Actinomycetota</taxon>
        <taxon>Actinomycetes</taxon>
        <taxon>Mycobacteriales</taxon>
        <taxon>Nocardiaceae</taxon>
        <taxon>Nocardia</taxon>
    </lineage>
</organism>
<dbReference type="InterPro" id="IPR000926">
    <property type="entry name" value="RibA"/>
</dbReference>
<protein>
    <recommendedName>
        <fullName evidence="3">GTP cyclohydrolase II</fullName>
        <ecNumber evidence="3">3.5.4.25</ecNumber>
    </recommendedName>
</protein>
<keyword evidence="9" id="KW-0342">GTP-binding</keyword>
<name>A0A285L2R1_9NOCA</name>